<dbReference type="Gene3D" id="3.30.450.20">
    <property type="entry name" value="PAS domain"/>
    <property type="match status" value="2"/>
</dbReference>
<dbReference type="SUPFAM" id="SSF55785">
    <property type="entry name" value="PYP-like sensor domain (PAS domain)"/>
    <property type="match status" value="2"/>
</dbReference>
<feature type="domain" description="GGDEF" evidence="2">
    <location>
        <begin position="282"/>
        <end position="415"/>
    </location>
</feature>
<reference evidence="3 4" key="1">
    <citation type="submission" date="2019-03" db="EMBL/GenBank/DDBJ databases">
        <title>Genomic Encyclopedia of Type Strains, Phase IV (KMG-IV): sequencing the most valuable type-strain genomes for metagenomic binning, comparative biology and taxonomic classification.</title>
        <authorList>
            <person name="Goeker M."/>
        </authorList>
    </citation>
    <scope>NUCLEOTIDE SEQUENCE [LARGE SCALE GENOMIC DNA]</scope>
    <source>
        <strain evidence="3 4">DSM 100556</strain>
    </source>
</reference>
<dbReference type="EMBL" id="SLUO01000014">
    <property type="protein sequence ID" value="TCL55619.1"/>
    <property type="molecule type" value="Genomic_DNA"/>
</dbReference>
<evidence type="ECO:0000313" key="3">
    <source>
        <dbReference type="EMBL" id="TCL55619.1"/>
    </source>
</evidence>
<organism evidence="3 4">
    <name type="scientific">Kineothrix alysoides</name>
    <dbReference type="NCBI Taxonomy" id="1469948"/>
    <lineage>
        <taxon>Bacteria</taxon>
        <taxon>Bacillati</taxon>
        <taxon>Bacillota</taxon>
        <taxon>Clostridia</taxon>
        <taxon>Lachnospirales</taxon>
        <taxon>Lachnospiraceae</taxon>
        <taxon>Kineothrix</taxon>
    </lineage>
</organism>
<dbReference type="PANTHER" id="PTHR46663">
    <property type="entry name" value="DIGUANYLATE CYCLASE DGCT-RELATED"/>
    <property type="match status" value="1"/>
</dbReference>
<dbReference type="PROSITE" id="PS50112">
    <property type="entry name" value="PAS"/>
    <property type="match status" value="1"/>
</dbReference>
<dbReference type="InterPro" id="IPR043128">
    <property type="entry name" value="Rev_trsase/Diguanyl_cyclase"/>
</dbReference>
<dbReference type="Gene3D" id="3.30.70.270">
    <property type="match status" value="1"/>
</dbReference>
<dbReference type="AlphaFoldDB" id="A0A4R1QP91"/>
<dbReference type="PROSITE" id="PS50887">
    <property type="entry name" value="GGDEF"/>
    <property type="match status" value="1"/>
</dbReference>
<dbReference type="CDD" id="cd00130">
    <property type="entry name" value="PAS"/>
    <property type="match status" value="1"/>
</dbReference>
<dbReference type="FunFam" id="3.30.70.270:FF:000001">
    <property type="entry name" value="Diguanylate cyclase domain protein"/>
    <property type="match status" value="1"/>
</dbReference>
<dbReference type="Pfam" id="PF13426">
    <property type="entry name" value="PAS_9"/>
    <property type="match status" value="2"/>
</dbReference>
<feature type="domain" description="PAS" evidence="1">
    <location>
        <begin position="136"/>
        <end position="199"/>
    </location>
</feature>
<dbReference type="InterPro" id="IPR000014">
    <property type="entry name" value="PAS"/>
</dbReference>
<comment type="caution">
    <text evidence="3">The sequence shown here is derived from an EMBL/GenBank/DDBJ whole genome shotgun (WGS) entry which is preliminary data.</text>
</comment>
<accession>A0A4R1QP91</accession>
<protein>
    <submittedName>
        <fullName evidence="3">PAS domain S-box-containing protein/diguanylate cyclase (GGDEF)-like protein</fullName>
    </submittedName>
</protein>
<proteinExistence type="predicted"/>
<evidence type="ECO:0000259" key="1">
    <source>
        <dbReference type="PROSITE" id="PS50112"/>
    </source>
</evidence>
<dbReference type="InterPro" id="IPR029787">
    <property type="entry name" value="Nucleotide_cyclase"/>
</dbReference>
<dbReference type="InterPro" id="IPR035965">
    <property type="entry name" value="PAS-like_dom_sf"/>
</dbReference>
<dbReference type="NCBIfam" id="TIGR00254">
    <property type="entry name" value="GGDEF"/>
    <property type="match status" value="1"/>
</dbReference>
<dbReference type="SMART" id="SM00091">
    <property type="entry name" value="PAS"/>
    <property type="match status" value="2"/>
</dbReference>
<dbReference type="RefSeq" id="WP_031389853.1">
    <property type="nucleotide sequence ID" value="NZ_JPNB01000001.1"/>
</dbReference>
<evidence type="ECO:0000259" key="2">
    <source>
        <dbReference type="PROSITE" id="PS50887"/>
    </source>
</evidence>
<dbReference type="InterPro" id="IPR000160">
    <property type="entry name" value="GGDEF_dom"/>
</dbReference>
<dbReference type="NCBIfam" id="TIGR00229">
    <property type="entry name" value="sensory_box"/>
    <property type="match status" value="1"/>
</dbReference>
<sequence>MPEKINTPLCCKNMYDPMLEGYVMFAILRDEHQGLCDYQFLEVNRQFENISGVQRGEVIGKTLKQMQNHSPEVWLDICDNLNKIQGNGSFEYFLKKDDRHFQVSAFCPSNDIVITVFLEITAQKRAEEALKIHKILFEGAQDIILYTNLDGQVIDSNQRACEAYGYTKEQLQSRRIQEIRHSSTLDEYEGQMRQAEMGGVLFECIHVRRDGSTFPVEVSSRVAHTEKGPLRIHIIRDITLRKVQEAKIAWLANYDTLTGIRNRASLMMQLEQEIQHCARSRAQFAVMLFDIDKFKSFNDRYGHEAGDVVLRHVTAKVQQVLGMTDQIGRLGGDEFVILQTAVKELAGVSRLAERIQAAAAEPLTYNGIPLRVSISIGISLFPADAGDVDSLLAFADQAMYVTKKRGGSNYAFFMSDTPPAQT</sequence>
<keyword evidence="4" id="KW-1185">Reference proteome</keyword>
<gene>
    <name evidence="3" type="ORF">EDD76_11429</name>
</gene>
<dbReference type="PANTHER" id="PTHR46663:SF3">
    <property type="entry name" value="SLL0267 PROTEIN"/>
    <property type="match status" value="1"/>
</dbReference>
<dbReference type="SUPFAM" id="SSF55073">
    <property type="entry name" value="Nucleotide cyclase"/>
    <property type="match status" value="1"/>
</dbReference>
<dbReference type="CDD" id="cd01949">
    <property type="entry name" value="GGDEF"/>
    <property type="match status" value="1"/>
</dbReference>
<dbReference type="SMART" id="SM00267">
    <property type="entry name" value="GGDEF"/>
    <property type="match status" value="1"/>
</dbReference>
<dbReference type="Proteomes" id="UP000295718">
    <property type="component" value="Unassembled WGS sequence"/>
</dbReference>
<dbReference type="OrthoDB" id="9805474at2"/>
<dbReference type="STRING" id="1469948.GCA_000732725_01125"/>
<evidence type="ECO:0000313" key="4">
    <source>
        <dbReference type="Proteomes" id="UP000295718"/>
    </source>
</evidence>
<name>A0A4R1QP91_9FIRM</name>
<dbReference type="InterPro" id="IPR052163">
    <property type="entry name" value="DGC-Regulatory_Protein"/>
</dbReference>
<dbReference type="Pfam" id="PF00990">
    <property type="entry name" value="GGDEF"/>
    <property type="match status" value="1"/>
</dbReference>